<dbReference type="Pfam" id="PF00497">
    <property type="entry name" value="SBP_bac_3"/>
    <property type="match status" value="1"/>
</dbReference>
<name>A0A175R8F7_9HYPH</name>
<evidence type="ECO:0000256" key="2">
    <source>
        <dbReference type="SAM" id="SignalP"/>
    </source>
</evidence>
<comment type="caution">
    <text evidence="4">The sequence shown here is derived from an EMBL/GenBank/DDBJ whole genome shotgun (WGS) entry which is preliminary data.</text>
</comment>
<evidence type="ECO:0000259" key="3">
    <source>
        <dbReference type="SMART" id="SM00062"/>
    </source>
</evidence>
<evidence type="ECO:0000313" key="6">
    <source>
        <dbReference type="Proteomes" id="UP000078272"/>
    </source>
</evidence>
<protein>
    <submittedName>
        <fullName evidence="4">ABC transporter substrate-binding protein</fullName>
    </submittedName>
</protein>
<dbReference type="AlphaFoldDB" id="A0A175R8F7"/>
<dbReference type="PANTHER" id="PTHR35936:SF17">
    <property type="entry name" value="ARGININE-BINDING EXTRACELLULAR PROTEIN ARTP"/>
    <property type="match status" value="1"/>
</dbReference>
<dbReference type="Proteomes" id="UP000078529">
    <property type="component" value="Unassembled WGS sequence"/>
</dbReference>
<evidence type="ECO:0000256" key="1">
    <source>
        <dbReference type="ARBA" id="ARBA00022729"/>
    </source>
</evidence>
<dbReference type="SMART" id="SM00062">
    <property type="entry name" value="PBPb"/>
    <property type="match status" value="1"/>
</dbReference>
<accession>A0A175R8F7</accession>
<feature type="chain" id="PRO_5008504226" evidence="2">
    <location>
        <begin position="32"/>
        <end position="277"/>
    </location>
</feature>
<proteinExistence type="predicted"/>
<dbReference type="EMBL" id="LDQA01000005">
    <property type="protein sequence ID" value="KTR08187.1"/>
    <property type="molecule type" value="Genomic_DNA"/>
</dbReference>
<keyword evidence="1 2" id="KW-0732">Signal</keyword>
<dbReference type="OrthoDB" id="6192933at2"/>
<evidence type="ECO:0000313" key="5">
    <source>
        <dbReference type="EMBL" id="KTR08187.1"/>
    </source>
</evidence>
<dbReference type="Gene3D" id="3.40.190.10">
    <property type="entry name" value="Periplasmic binding protein-like II"/>
    <property type="match status" value="2"/>
</dbReference>
<dbReference type="SUPFAM" id="SSF53850">
    <property type="entry name" value="Periplasmic binding protein-like II"/>
    <property type="match status" value="1"/>
</dbReference>
<feature type="domain" description="Solute-binding protein family 3/N-terminal" evidence="3">
    <location>
        <begin position="42"/>
        <end position="261"/>
    </location>
</feature>
<dbReference type="PANTHER" id="PTHR35936">
    <property type="entry name" value="MEMBRANE-BOUND LYTIC MUREIN TRANSGLYCOSYLASE F"/>
    <property type="match status" value="1"/>
</dbReference>
<dbReference type="PATRIC" id="fig|401562.3.peg.1696"/>
<evidence type="ECO:0000313" key="4">
    <source>
        <dbReference type="EMBL" id="KTQ95652.1"/>
    </source>
</evidence>
<reference evidence="6 7" key="1">
    <citation type="journal article" date="2016" name="Front. Microbiol.">
        <title>Genomic Resource of Rice Seed Associated Bacteria.</title>
        <authorList>
            <person name="Midha S."/>
            <person name="Bansal K."/>
            <person name="Sharma S."/>
            <person name="Kumar N."/>
            <person name="Patil P.P."/>
            <person name="Chaudhry V."/>
            <person name="Patil P.B."/>
        </authorList>
    </citation>
    <scope>NUCLEOTIDE SEQUENCE [LARGE SCALE GENOMIC DNA]</scope>
    <source>
        <strain evidence="4 6">NS226</strain>
        <strain evidence="5 7">NS365</strain>
    </source>
</reference>
<sequence>MAIRVKETLFGRVLSVAVVAATLMGGVQAHAASLKEALEQKQVVIGIQGDNPPWGFIDSTGQQQGFDADVAKAFVKSLGVEAKFVPLAIANRIPALTTGKVDVLFSTLVMNAERAKAIQYSVPYAGNDNALVAPKDRPIKSMDDLAGLKVGVPRSSVVDTATTKMAPAGTQILRFDDDAANIQALLSGQVDAVGGNQFYVGRLDNARPGAFEEKLKLQVFFNGAGSRLGEKDWNGALNTFLKGFIPTPEYAAIYQKWLHRDAPKFPDAIEGVPFEAP</sequence>
<dbReference type="STRING" id="401562.NS365_01545"/>
<dbReference type="EMBL" id="LDPZ01000021">
    <property type="protein sequence ID" value="KTQ95652.1"/>
    <property type="molecule type" value="Genomic_DNA"/>
</dbReference>
<feature type="signal peptide" evidence="2">
    <location>
        <begin position="1"/>
        <end position="31"/>
    </location>
</feature>
<organism evidence="4 6">
    <name type="scientific">Aureimonas ureilytica</name>
    <dbReference type="NCBI Taxonomy" id="401562"/>
    <lineage>
        <taxon>Bacteria</taxon>
        <taxon>Pseudomonadati</taxon>
        <taxon>Pseudomonadota</taxon>
        <taxon>Alphaproteobacteria</taxon>
        <taxon>Hyphomicrobiales</taxon>
        <taxon>Aurantimonadaceae</taxon>
        <taxon>Aureimonas</taxon>
    </lineage>
</organism>
<dbReference type="RefSeq" id="WP_058598524.1">
    <property type="nucleotide sequence ID" value="NZ_LDPZ01000021.1"/>
</dbReference>
<dbReference type="InterPro" id="IPR001638">
    <property type="entry name" value="Solute-binding_3/MltF_N"/>
</dbReference>
<gene>
    <name evidence="4" type="ORF">NS226_10960</name>
    <name evidence="5" type="ORF">NS365_01545</name>
</gene>
<dbReference type="Proteomes" id="UP000078272">
    <property type="component" value="Unassembled WGS sequence"/>
</dbReference>
<evidence type="ECO:0000313" key="7">
    <source>
        <dbReference type="Proteomes" id="UP000078529"/>
    </source>
</evidence>
<keyword evidence="7" id="KW-1185">Reference proteome</keyword>